<comment type="caution">
    <text evidence="3">The sequence shown here is derived from an EMBL/GenBank/DDBJ whole genome shotgun (WGS) entry which is preliminary data.</text>
</comment>
<evidence type="ECO:0000256" key="2">
    <source>
        <dbReference type="SAM" id="SignalP"/>
    </source>
</evidence>
<keyword evidence="4" id="KW-1185">Reference proteome</keyword>
<feature type="compositionally biased region" description="Low complexity" evidence="1">
    <location>
        <begin position="122"/>
        <end position="135"/>
    </location>
</feature>
<sequence length="143" mass="15981">METLVEVLLLFLHCRLSVGAVRRPGGGGRDRGGEREGARQLAALRHRRLPAEVHSFENNMPPHQTQEIPRKSAQLTSFLARTADEALKSFPMDQHSYRSASNSLPARTADRTPKMFSLQGDPSRSTFPSSSKRSPYIVSRDRP</sequence>
<evidence type="ECO:0000256" key="1">
    <source>
        <dbReference type="SAM" id="MobiDB-lite"/>
    </source>
</evidence>
<evidence type="ECO:0000313" key="4">
    <source>
        <dbReference type="Proteomes" id="UP000499080"/>
    </source>
</evidence>
<gene>
    <name evidence="3" type="ORF">AVEN_151699_1</name>
</gene>
<feature type="chain" id="PRO_5021414538" evidence="2">
    <location>
        <begin position="20"/>
        <end position="143"/>
    </location>
</feature>
<dbReference type="AlphaFoldDB" id="A0A4Y2MRW4"/>
<evidence type="ECO:0000313" key="3">
    <source>
        <dbReference type="EMBL" id="GBN29110.1"/>
    </source>
</evidence>
<feature type="signal peptide" evidence="2">
    <location>
        <begin position="1"/>
        <end position="19"/>
    </location>
</feature>
<reference evidence="3 4" key="1">
    <citation type="journal article" date="2019" name="Sci. Rep.">
        <title>Orb-weaving spider Araneus ventricosus genome elucidates the spidroin gene catalogue.</title>
        <authorList>
            <person name="Kono N."/>
            <person name="Nakamura H."/>
            <person name="Ohtoshi R."/>
            <person name="Moran D.A.P."/>
            <person name="Shinohara A."/>
            <person name="Yoshida Y."/>
            <person name="Fujiwara M."/>
            <person name="Mori M."/>
            <person name="Tomita M."/>
            <person name="Arakawa K."/>
        </authorList>
    </citation>
    <scope>NUCLEOTIDE SEQUENCE [LARGE SCALE GENOMIC DNA]</scope>
</reference>
<protein>
    <submittedName>
        <fullName evidence="3">Uncharacterized protein</fullName>
    </submittedName>
</protein>
<proteinExistence type="predicted"/>
<dbReference type="EMBL" id="BGPR01007733">
    <property type="protein sequence ID" value="GBN29110.1"/>
    <property type="molecule type" value="Genomic_DNA"/>
</dbReference>
<accession>A0A4Y2MRW4</accession>
<name>A0A4Y2MRW4_ARAVE</name>
<organism evidence="3 4">
    <name type="scientific">Araneus ventricosus</name>
    <name type="common">Orbweaver spider</name>
    <name type="synonym">Epeira ventricosa</name>
    <dbReference type="NCBI Taxonomy" id="182803"/>
    <lineage>
        <taxon>Eukaryota</taxon>
        <taxon>Metazoa</taxon>
        <taxon>Ecdysozoa</taxon>
        <taxon>Arthropoda</taxon>
        <taxon>Chelicerata</taxon>
        <taxon>Arachnida</taxon>
        <taxon>Araneae</taxon>
        <taxon>Araneomorphae</taxon>
        <taxon>Entelegynae</taxon>
        <taxon>Araneoidea</taxon>
        <taxon>Araneidae</taxon>
        <taxon>Araneus</taxon>
    </lineage>
</organism>
<dbReference type="Proteomes" id="UP000499080">
    <property type="component" value="Unassembled WGS sequence"/>
</dbReference>
<feature type="region of interest" description="Disordered" evidence="1">
    <location>
        <begin position="90"/>
        <end position="143"/>
    </location>
</feature>
<keyword evidence="2" id="KW-0732">Signal</keyword>